<evidence type="ECO:0000313" key="11">
    <source>
        <dbReference type="EMBL" id="MCD4839665.1"/>
    </source>
</evidence>
<keyword evidence="11" id="KW-0969">Cilium</keyword>
<dbReference type="InterPro" id="IPR006303">
    <property type="entry name" value="FliR"/>
</dbReference>
<comment type="caution">
    <text evidence="11">The sequence shown here is derived from an EMBL/GenBank/DDBJ whole genome shotgun (WGS) entry which is preliminary data.</text>
</comment>
<evidence type="ECO:0000256" key="9">
    <source>
        <dbReference type="NCBIfam" id="TIGR01400"/>
    </source>
</evidence>
<dbReference type="NCBIfam" id="TIGR01400">
    <property type="entry name" value="fliR"/>
    <property type="match status" value="1"/>
</dbReference>
<keyword evidence="5 10" id="KW-0812">Transmembrane</keyword>
<evidence type="ECO:0000256" key="8">
    <source>
        <dbReference type="ARBA" id="ARBA00023143"/>
    </source>
</evidence>
<sequence length="238" mass="26261">MVSAPIFSGRQLPAQYKIGLSAILSLLCVGLLDEPNLSSLPQWELTLLILKEIFVGITIGLSAGILFYSVQMAGALLDFQIGFFMANLFDPTFETNTQLTGRLKNMLAILVMLSIDGHHLLIQGILASFDWISLTATIPSWMDGKVSTFILDFFKQMFMIGFMMAAPIIGTLFIVDVALGIISRTVPQMNIIAIAPPIKILIHFLIYILVLPSFFYLLKILFENMIDSIGSILKILGA</sequence>
<accession>A0ABS8QLS6</accession>
<dbReference type="PANTHER" id="PTHR30065:SF1">
    <property type="entry name" value="SURFACE PRESENTATION OF ANTIGENS PROTEIN SPAR"/>
    <property type="match status" value="1"/>
</dbReference>
<keyword evidence="11" id="KW-0966">Cell projection</keyword>
<organism evidence="11 12">
    <name type="scientific">Neobacillus sedimentimangrovi</name>
    <dbReference type="NCBI Taxonomy" id="2699460"/>
    <lineage>
        <taxon>Bacteria</taxon>
        <taxon>Bacillati</taxon>
        <taxon>Bacillota</taxon>
        <taxon>Bacilli</taxon>
        <taxon>Bacillales</taxon>
        <taxon>Bacillaceae</taxon>
        <taxon>Neobacillus</taxon>
    </lineage>
</organism>
<feature type="transmembrane region" description="Helical" evidence="10">
    <location>
        <begin position="120"/>
        <end position="138"/>
    </location>
</feature>
<gene>
    <name evidence="11" type="primary">fliR</name>
    <name evidence="11" type="ORF">LRS37_12485</name>
</gene>
<evidence type="ECO:0000256" key="7">
    <source>
        <dbReference type="ARBA" id="ARBA00023136"/>
    </source>
</evidence>
<comment type="similarity">
    <text evidence="2 10">Belongs to the FliR/MopE/SpaR family.</text>
</comment>
<keyword evidence="6 10" id="KW-1133">Transmembrane helix</keyword>
<evidence type="ECO:0000256" key="5">
    <source>
        <dbReference type="ARBA" id="ARBA00022692"/>
    </source>
</evidence>
<dbReference type="PANTHER" id="PTHR30065">
    <property type="entry name" value="FLAGELLAR BIOSYNTHETIC PROTEIN FLIR"/>
    <property type="match status" value="1"/>
</dbReference>
<keyword evidence="11" id="KW-0282">Flagellum</keyword>
<comment type="subcellular location">
    <subcellularLocation>
        <location evidence="10">Cell membrane</location>
        <topology evidence="10">Multi-pass membrane protein</topology>
    </subcellularLocation>
    <subcellularLocation>
        <location evidence="10">Bacterial flagellum basal body</location>
    </subcellularLocation>
</comment>
<feature type="transmembrane region" description="Helical" evidence="10">
    <location>
        <begin position="158"/>
        <end position="179"/>
    </location>
</feature>
<name>A0ABS8QLS6_9BACI</name>
<evidence type="ECO:0000313" key="12">
    <source>
        <dbReference type="Proteomes" id="UP001162836"/>
    </source>
</evidence>
<dbReference type="PRINTS" id="PR00953">
    <property type="entry name" value="TYPE3IMRPROT"/>
</dbReference>
<feature type="transmembrane region" description="Helical" evidence="10">
    <location>
        <begin position="53"/>
        <end position="77"/>
    </location>
</feature>
<keyword evidence="4 10" id="KW-1003">Cell membrane</keyword>
<keyword evidence="12" id="KW-1185">Reference proteome</keyword>
<feature type="transmembrane region" description="Helical" evidence="10">
    <location>
        <begin position="200"/>
        <end position="218"/>
    </location>
</feature>
<evidence type="ECO:0000256" key="4">
    <source>
        <dbReference type="ARBA" id="ARBA00022475"/>
    </source>
</evidence>
<dbReference type="Proteomes" id="UP001162836">
    <property type="component" value="Unassembled WGS sequence"/>
</dbReference>
<evidence type="ECO:0000256" key="10">
    <source>
        <dbReference type="RuleBase" id="RU362071"/>
    </source>
</evidence>
<dbReference type="Pfam" id="PF01311">
    <property type="entry name" value="Bac_export_1"/>
    <property type="match status" value="1"/>
</dbReference>
<evidence type="ECO:0000256" key="3">
    <source>
        <dbReference type="ARBA" id="ARBA00021717"/>
    </source>
</evidence>
<dbReference type="InterPro" id="IPR002010">
    <property type="entry name" value="T3SS_IM_R"/>
</dbReference>
<dbReference type="EMBL" id="JAJODE010000037">
    <property type="protein sequence ID" value="MCD4839665.1"/>
    <property type="molecule type" value="Genomic_DNA"/>
</dbReference>
<keyword evidence="8 10" id="KW-0975">Bacterial flagellum</keyword>
<keyword evidence="7 10" id="KW-0472">Membrane</keyword>
<proteinExistence type="inferred from homology"/>
<comment type="caution">
    <text evidence="10">Lacks conserved residue(s) required for the propagation of feature annotation.</text>
</comment>
<protein>
    <recommendedName>
        <fullName evidence="3 9">Flagellar biosynthetic protein FliR</fullName>
    </recommendedName>
</protein>
<evidence type="ECO:0000256" key="6">
    <source>
        <dbReference type="ARBA" id="ARBA00022989"/>
    </source>
</evidence>
<reference evidence="11 12" key="1">
    <citation type="journal article" date="2023" name="Antonie Van Leeuwenhoek">
        <title>Unveiling the genomic potential of a novel thermostable glycoside hydrolases producing Neobacillus sedimentimangrovi UE25.</title>
        <authorList>
            <person name="Ejaz U."/>
            <person name="Saleem F."/>
            <person name="Rashid R."/>
            <person name="Hasan K.A."/>
            <person name="Syed M.N."/>
            <person name="Sohail M."/>
        </authorList>
    </citation>
    <scope>NUCLEOTIDE SEQUENCE [LARGE SCALE GENOMIC DNA]</scope>
    <source>
        <strain evidence="11 12">UE25</strain>
    </source>
</reference>
<evidence type="ECO:0000256" key="1">
    <source>
        <dbReference type="ARBA" id="ARBA00002578"/>
    </source>
</evidence>
<evidence type="ECO:0000256" key="2">
    <source>
        <dbReference type="ARBA" id="ARBA00009772"/>
    </source>
</evidence>
<comment type="function">
    <text evidence="1 10">Role in flagellar biosynthesis.</text>
</comment>